<protein>
    <submittedName>
        <fullName evidence="1">Uncharacterized protein</fullName>
    </submittedName>
</protein>
<evidence type="ECO:0000313" key="1">
    <source>
        <dbReference type="EMBL" id="KAJ7742332.1"/>
    </source>
</evidence>
<gene>
    <name evidence="1" type="ORF">DFH07DRAFT_980335</name>
</gene>
<keyword evidence="2" id="KW-1185">Reference proteome</keyword>
<reference evidence="1" key="1">
    <citation type="submission" date="2023-03" db="EMBL/GenBank/DDBJ databases">
        <title>Massive genome expansion in bonnet fungi (Mycena s.s.) driven by repeated elements and novel gene families across ecological guilds.</title>
        <authorList>
            <consortium name="Lawrence Berkeley National Laboratory"/>
            <person name="Harder C.B."/>
            <person name="Miyauchi S."/>
            <person name="Viragh M."/>
            <person name="Kuo A."/>
            <person name="Thoen E."/>
            <person name="Andreopoulos B."/>
            <person name="Lu D."/>
            <person name="Skrede I."/>
            <person name="Drula E."/>
            <person name="Henrissat B."/>
            <person name="Morin E."/>
            <person name="Kohler A."/>
            <person name="Barry K."/>
            <person name="LaButti K."/>
            <person name="Morin E."/>
            <person name="Salamov A."/>
            <person name="Lipzen A."/>
            <person name="Mereny Z."/>
            <person name="Hegedus B."/>
            <person name="Baldrian P."/>
            <person name="Stursova M."/>
            <person name="Weitz H."/>
            <person name="Taylor A."/>
            <person name="Grigoriev I.V."/>
            <person name="Nagy L.G."/>
            <person name="Martin F."/>
            <person name="Kauserud H."/>
        </authorList>
    </citation>
    <scope>NUCLEOTIDE SEQUENCE</scope>
    <source>
        <strain evidence="1">CBHHK188m</strain>
    </source>
</reference>
<accession>A0AAD7IIH9</accession>
<sequence>MVWSRVEQELQSVISSSLWNSDAFQTLPSPPSHSCVPSNPLVVTQSARHSRVISSEEVEVGEKRLVLKNFEREQRSSKGAPAFKPATKGRLATASSPPFNAKGQFHPSRVGLKVVVQYQTCSPQNILRRRKIYYIMLTLVEDLVVYFSLIPTYSRMREDISVAAVPGQSQEPQEDVYKGSYGYIYIFWCVDSTTTRNAGGWVQRNWSAEGESDKARKN</sequence>
<comment type="caution">
    <text evidence="1">The sequence shown here is derived from an EMBL/GenBank/DDBJ whole genome shotgun (WGS) entry which is preliminary data.</text>
</comment>
<dbReference type="AlphaFoldDB" id="A0AAD7IIH9"/>
<dbReference type="EMBL" id="JARJLG010000118">
    <property type="protein sequence ID" value="KAJ7742332.1"/>
    <property type="molecule type" value="Genomic_DNA"/>
</dbReference>
<proteinExistence type="predicted"/>
<dbReference type="Proteomes" id="UP001215280">
    <property type="component" value="Unassembled WGS sequence"/>
</dbReference>
<organism evidence="1 2">
    <name type="scientific">Mycena maculata</name>
    <dbReference type="NCBI Taxonomy" id="230809"/>
    <lineage>
        <taxon>Eukaryota</taxon>
        <taxon>Fungi</taxon>
        <taxon>Dikarya</taxon>
        <taxon>Basidiomycota</taxon>
        <taxon>Agaricomycotina</taxon>
        <taxon>Agaricomycetes</taxon>
        <taxon>Agaricomycetidae</taxon>
        <taxon>Agaricales</taxon>
        <taxon>Marasmiineae</taxon>
        <taxon>Mycenaceae</taxon>
        <taxon>Mycena</taxon>
    </lineage>
</organism>
<evidence type="ECO:0000313" key="2">
    <source>
        <dbReference type="Proteomes" id="UP001215280"/>
    </source>
</evidence>
<name>A0AAD7IIH9_9AGAR</name>